<keyword evidence="3 4" id="KW-0408">Iron</keyword>
<dbReference type="InterPro" id="IPR001128">
    <property type="entry name" value="Cyt_P450"/>
</dbReference>
<dbReference type="Gene3D" id="1.10.630.10">
    <property type="entry name" value="Cytochrome P450"/>
    <property type="match status" value="1"/>
</dbReference>
<dbReference type="SUPFAM" id="SSF48264">
    <property type="entry name" value="Cytochrome P450"/>
    <property type="match status" value="1"/>
</dbReference>
<dbReference type="Proteomes" id="UP000242875">
    <property type="component" value="Unassembled WGS sequence"/>
</dbReference>
<evidence type="ECO:0000256" key="4">
    <source>
        <dbReference type="PIRSR" id="PIRSR602401-1"/>
    </source>
</evidence>
<evidence type="ECO:0008006" key="8">
    <source>
        <dbReference type="Google" id="ProtNLM"/>
    </source>
</evidence>
<proteinExistence type="inferred from homology"/>
<dbReference type="AlphaFoldDB" id="A0A261XTR6"/>
<evidence type="ECO:0000256" key="2">
    <source>
        <dbReference type="ARBA" id="ARBA00023002"/>
    </source>
</evidence>
<dbReference type="Pfam" id="PF00067">
    <property type="entry name" value="p450"/>
    <property type="match status" value="1"/>
</dbReference>
<evidence type="ECO:0000313" key="7">
    <source>
        <dbReference type="Proteomes" id="UP000242875"/>
    </source>
</evidence>
<dbReference type="InterPro" id="IPR050364">
    <property type="entry name" value="Cytochrome_P450_fung"/>
</dbReference>
<feature type="binding site" description="axial binding residue" evidence="4">
    <location>
        <position position="500"/>
    </location>
    <ligand>
        <name>heme</name>
        <dbReference type="ChEBI" id="CHEBI:30413"/>
    </ligand>
    <ligandPart>
        <name>Fe</name>
        <dbReference type="ChEBI" id="CHEBI:18248"/>
    </ligandPart>
</feature>
<comment type="caution">
    <text evidence="6">The sequence shown here is derived from an EMBL/GenBank/DDBJ whole genome shotgun (WGS) entry which is preliminary data.</text>
</comment>
<dbReference type="GO" id="GO:0004497">
    <property type="term" value="F:monooxygenase activity"/>
    <property type="evidence" value="ECO:0007669"/>
    <property type="project" value="UniProtKB-KW"/>
</dbReference>
<dbReference type="InterPro" id="IPR017972">
    <property type="entry name" value="Cyt_P450_CS"/>
</dbReference>
<dbReference type="GO" id="GO:0016705">
    <property type="term" value="F:oxidoreductase activity, acting on paired donors, with incorporation or reduction of molecular oxygen"/>
    <property type="evidence" value="ECO:0007669"/>
    <property type="project" value="InterPro"/>
</dbReference>
<dbReference type="PANTHER" id="PTHR46300">
    <property type="entry name" value="P450, PUTATIVE (EUROFUNG)-RELATED-RELATED"/>
    <property type="match status" value="1"/>
</dbReference>
<reference evidence="6 7" key="1">
    <citation type="journal article" date="2017" name="Mycologia">
        <title>Bifiguratus adelaidae, gen. et sp. nov., a new member of Mucoromycotina in endophytic and soil-dwelling habitats.</title>
        <authorList>
            <person name="Torres-Cruz T.J."/>
            <person name="Billingsley Tobias T.L."/>
            <person name="Almatruk M."/>
            <person name="Hesse C."/>
            <person name="Kuske C.R."/>
            <person name="Desiro A."/>
            <person name="Benucci G.M."/>
            <person name="Bonito G."/>
            <person name="Stajich J.E."/>
            <person name="Dunlap C."/>
            <person name="Arnold A.E."/>
            <person name="Porras-Alfaro A."/>
        </authorList>
    </citation>
    <scope>NUCLEOTIDE SEQUENCE [LARGE SCALE GENOMIC DNA]</scope>
    <source>
        <strain evidence="6 7">AZ0501</strain>
    </source>
</reference>
<accession>A0A261XTR6</accession>
<dbReference type="PROSITE" id="PS00086">
    <property type="entry name" value="CYTOCHROME_P450"/>
    <property type="match status" value="1"/>
</dbReference>
<evidence type="ECO:0000313" key="6">
    <source>
        <dbReference type="EMBL" id="OZJ01756.1"/>
    </source>
</evidence>
<organism evidence="6 7">
    <name type="scientific">Bifiguratus adelaidae</name>
    <dbReference type="NCBI Taxonomy" id="1938954"/>
    <lineage>
        <taxon>Eukaryota</taxon>
        <taxon>Fungi</taxon>
        <taxon>Fungi incertae sedis</taxon>
        <taxon>Mucoromycota</taxon>
        <taxon>Mucoromycotina</taxon>
        <taxon>Endogonomycetes</taxon>
        <taxon>Endogonales</taxon>
        <taxon>Endogonales incertae sedis</taxon>
        <taxon>Bifiguratus</taxon>
    </lineage>
</organism>
<evidence type="ECO:0000256" key="5">
    <source>
        <dbReference type="RuleBase" id="RU000461"/>
    </source>
</evidence>
<dbReference type="OrthoDB" id="1470350at2759"/>
<keyword evidence="5" id="KW-0503">Monooxygenase</keyword>
<keyword evidence="1 4" id="KW-0479">Metal-binding</keyword>
<dbReference type="InterPro" id="IPR036396">
    <property type="entry name" value="Cyt_P450_sf"/>
</dbReference>
<dbReference type="InterPro" id="IPR002401">
    <property type="entry name" value="Cyt_P450_E_grp-I"/>
</dbReference>
<keyword evidence="7" id="KW-1185">Reference proteome</keyword>
<evidence type="ECO:0000256" key="3">
    <source>
        <dbReference type="ARBA" id="ARBA00023004"/>
    </source>
</evidence>
<dbReference type="GO" id="GO:0005506">
    <property type="term" value="F:iron ion binding"/>
    <property type="evidence" value="ECO:0007669"/>
    <property type="project" value="InterPro"/>
</dbReference>
<dbReference type="EMBL" id="MVBO01000248">
    <property type="protein sequence ID" value="OZJ01756.1"/>
    <property type="molecule type" value="Genomic_DNA"/>
</dbReference>
<comment type="similarity">
    <text evidence="5">Belongs to the cytochrome P450 family.</text>
</comment>
<gene>
    <name evidence="6" type="ORF">BZG36_05455</name>
</gene>
<name>A0A261XTR6_9FUNG</name>
<dbReference type="GO" id="GO:0020037">
    <property type="term" value="F:heme binding"/>
    <property type="evidence" value="ECO:0007669"/>
    <property type="project" value="InterPro"/>
</dbReference>
<protein>
    <recommendedName>
        <fullName evidence="8">Cytochrome P450</fullName>
    </recommendedName>
</protein>
<keyword evidence="4 5" id="KW-0349">Heme</keyword>
<keyword evidence="2 5" id="KW-0560">Oxidoreductase</keyword>
<comment type="cofactor">
    <cofactor evidence="4">
        <name>heme</name>
        <dbReference type="ChEBI" id="CHEBI:30413"/>
    </cofactor>
</comment>
<dbReference type="PANTHER" id="PTHR46300:SF5">
    <property type="entry name" value="CYTOCHROME P450"/>
    <property type="match status" value="1"/>
</dbReference>
<evidence type="ECO:0000256" key="1">
    <source>
        <dbReference type="ARBA" id="ARBA00022723"/>
    </source>
</evidence>
<dbReference type="PRINTS" id="PR00463">
    <property type="entry name" value="EP450I"/>
</dbReference>
<dbReference type="PRINTS" id="PR00385">
    <property type="entry name" value="P450"/>
</dbReference>
<sequence length="554" mass="62508">MQNQEKLGLDGRLYRNADFGAGKEGKVRLQRLYSMMLEVVSLPTFPIYPISENAALAAAAAAAVAMTLGYSLWRLNTPKSSFQSAKPLPQPPSLPILGNAHHIGANSFKCFDYWARKLGPILQFDVGTEHWVIVSDYQIAYEICSKRGVLYNSRPTNNHFIGILTDGFKSLISCPYGEEWRKLRRIFIDAIGSRRLPKYQEYIDNEVTHLIANIGKTKQQATSPLPLIQLFTYNVIIKLLVDQRFDDAGDPWIVREMEIGEQTSAFLSPTGNPVHVFPILGLLPRSWVGYKEEDVLAVKAEALGRFEIMIAKLRQRLGNGEDVQCFCRDILEKEAEGEMDHDEVLQLMGVTITAGYETTAATITWWIAEIANRADIQAKLYTELRQTLGSSEKLPTYEEALRMPYLIATIREAMRLHPAGPLGLPHLVMDDDIYEGYHIPKDNAIMLNIYAMNRDPKRFEDHNVFKPERYLNVRQLSSTLANGRSEDRDHTSFGFGRRVCAGMQLAERELLTVTSAIVSSFSLEPVDGPIDTENFKLGITMKALPYNVKFVPRS</sequence>